<keyword evidence="2" id="KW-1003">Cell membrane</keyword>
<comment type="subcellular location">
    <subcellularLocation>
        <location evidence="1">Cell membrane</location>
        <topology evidence="1">Multi-pass membrane protein</topology>
    </subcellularLocation>
</comment>
<dbReference type="InterPro" id="IPR050545">
    <property type="entry name" value="Mycobact_MmpL"/>
</dbReference>
<evidence type="ECO:0000256" key="6">
    <source>
        <dbReference type="SAM" id="Phobius"/>
    </source>
</evidence>
<dbReference type="InterPro" id="IPR004869">
    <property type="entry name" value="MMPL_dom"/>
</dbReference>
<evidence type="ECO:0000256" key="4">
    <source>
        <dbReference type="ARBA" id="ARBA00022989"/>
    </source>
</evidence>
<dbReference type="PROSITE" id="PS50156">
    <property type="entry name" value="SSD"/>
    <property type="match status" value="1"/>
</dbReference>
<evidence type="ECO:0000256" key="5">
    <source>
        <dbReference type="ARBA" id="ARBA00023136"/>
    </source>
</evidence>
<keyword evidence="5 6" id="KW-0472">Membrane</keyword>
<proteinExistence type="predicted"/>
<dbReference type="Pfam" id="PF03176">
    <property type="entry name" value="MMPL"/>
    <property type="match status" value="2"/>
</dbReference>
<keyword evidence="3 6" id="KW-0812">Transmembrane</keyword>
<dbReference type="InterPro" id="IPR000731">
    <property type="entry name" value="SSD"/>
</dbReference>
<dbReference type="Proteomes" id="UP000051861">
    <property type="component" value="Unassembled WGS sequence"/>
</dbReference>
<sequence>MRKFGEFILKYRIFLISGIAALSILSILFMPELKMQVDEDTWFTQDDPTLVTWDRYLETFREAEYALVAYDSENPFARSELEYLSHLTKELETVPYVSKVNSLTSVDDIVGTEKGMEIKALIEKFALSEAEIKNIKERIENNPFIKGNLISKDYKTVEIILNLIPGNAKDRETVETIRKIIGPLKIILKRESEESGRVFHLGGMAVTTFDLTRIIEKDMNRLFFLALFLILIILYLIFRNISAVIFPALSVFLALLWTLGLKGMLHSKISPLSISLYVLILIIGIANSVHLISHFRIEVPRFKNRKDALLETYHRAGLPCFFTSFTTAIGFGSLSISPIPAVKNLGIFASFGIMTAFLLAMIIVPLSLLLIKDPYKLREPKTALKVFEWIGNFNLKYSFCIIILSVLVILAMLTGIPKINVEGSMLKYFKEGTPLRKDVEFFSKKLGGVSDIEIILRGNFDSFKNPQTLEKIDRFQKAFKAHPKISAIYSMIDYLKIINRALHEDKPEYFEIPKTREEVAQSLLLYELSGGTQIREYATLNYDTTRISLRARQMAEKEREAIIKEIKELASLMFKEFKVDITGSEEMFRKATRNIVLTQFESLGLTLILIFGLMTLIFGVRGGLASIVPNIFPLAFVFGTMGYVPFPLNIATVITAAITIGLFVDDTIHYFSHFRHEFGATGRKDLAMKEALKRVGGALFYTSLILTFGFLIFLYSDLAIFNDLGILASIAIVTALIGDIFIAPALLSKVRIFKVGGRK</sequence>
<evidence type="ECO:0000256" key="2">
    <source>
        <dbReference type="ARBA" id="ARBA00022475"/>
    </source>
</evidence>
<feature type="transmembrane region" description="Helical" evidence="6">
    <location>
        <begin position="348"/>
        <end position="371"/>
    </location>
</feature>
<gene>
    <name evidence="8" type="ORF">AMJ44_03625</name>
</gene>
<feature type="transmembrane region" description="Helical" evidence="6">
    <location>
        <begin position="698"/>
        <end position="718"/>
    </location>
</feature>
<dbReference type="PANTHER" id="PTHR33406:SF12">
    <property type="entry name" value="BLR2997 PROTEIN"/>
    <property type="match status" value="1"/>
</dbReference>
<feature type="domain" description="SSD" evidence="7">
    <location>
        <begin position="249"/>
        <end position="370"/>
    </location>
</feature>
<feature type="transmembrane region" description="Helical" evidence="6">
    <location>
        <begin position="222"/>
        <end position="238"/>
    </location>
</feature>
<keyword evidence="4 6" id="KW-1133">Transmembrane helix</keyword>
<dbReference type="EMBL" id="LIZX01000023">
    <property type="protein sequence ID" value="KPJ69498.1"/>
    <property type="molecule type" value="Genomic_DNA"/>
</dbReference>
<feature type="transmembrane region" description="Helical" evidence="6">
    <location>
        <begin position="644"/>
        <end position="664"/>
    </location>
</feature>
<evidence type="ECO:0000256" key="3">
    <source>
        <dbReference type="ARBA" id="ARBA00022692"/>
    </source>
</evidence>
<accession>A0A0S7Y4H5</accession>
<evidence type="ECO:0000259" key="7">
    <source>
        <dbReference type="PROSITE" id="PS50156"/>
    </source>
</evidence>
<dbReference type="GO" id="GO:0005886">
    <property type="term" value="C:plasma membrane"/>
    <property type="evidence" value="ECO:0007669"/>
    <property type="project" value="UniProtKB-SubCell"/>
</dbReference>
<feature type="transmembrane region" description="Helical" evidence="6">
    <location>
        <begin position="316"/>
        <end position="336"/>
    </location>
</feature>
<feature type="transmembrane region" description="Helical" evidence="6">
    <location>
        <begin position="12"/>
        <end position="30"/>
    </location>
</feature>
<dbReference type="AlphaFoldDB" id="A0A0S7Y4H5"/>
<comment type="caution">
    <text evidence="8">The sequence shown here is derived from an EMBL/GenBank/DDBJ whole genome shotgun (WGS) entry which is preliminary data.</text>
</comment>
<protein>
    <recommendedName>
        <fullName evidence="7">SSD domain-containing protein</fullName>
    </recommendedName>
</protein>
<evidence type="ECO:0000313" key="8">
    <source>
        <dbReference type="EMBL" id="KPJ69498.1"/>
    </source>
</evidence>
<feature type="transmembrane region" description="Helical" evidence="6">
    <location>
        <begin position="276"/>
        <end position="296"/>
    </location>
</feature>
<evidence type="ECO:0000256" key="1">
    <source>
        <dbReference type="ARBA" id="ARBA00004651"/>
    </source>
</evidence>
<reference evidence="8 9" key="1">
    <citation type="journal article" date="2015" name="Microbiome">
        <title>Genomic resolution of linkages in carbon, nitrogen, and sulfur cycling among widespread estuary sediment bacteria.</title>
        <authorList>
            <person name="Baker B.J."/>
            <person name="Lazar C.S."/>
            <person name="Teske A.P."/>
            <person name="Dick G.J."/>
        </authorList>
    </citation>
    <scope>NUCLEOTIDE SEQUENCE [LARGE SCALE GENOMIC DNA]</scope>
    <source>
        <strain evidence="8">DG_54_3</strain>
    </source>
</reference>
<dbReference type="Gene3D" id="1.20.1640.10">
    <property type="entry name" value="Multidrug efflux transporter AcrB transmembrane domain"/>
    <property type="match status" value="2"/>
</dbReference>
<dbReference type="SUPFAM" id="SSF82866">
    <property type="entry name" value="Multidrug efflux transporter AcrB transmembrane domain"/>
    <property type="match status" value="2"/>
</dbReference>
<organism evidence="8 9">
    <name type="scientific">candidate division WOR-1 bacterium DG_54_3</name>
    <dbReference type="NCBI Taxonomy" id="1703775"/>
    <lineage>
        <taxon>Bacteria</taxon>
        <taxon>Bacillati</taxon>
        <taxon>Saganbacteria</taxon>
    </lineage>
</organism>
<dbReference type="PANTHER" id="PTHR33406">
    <property type="entry name" value="MEMBRANE PROTEIN MJ1562-RELATED"/>
    <property type="match status" value="1"/>
</dbReference>
<feature type="transmembrane region" description="Helical" evidence="6">
    <location>
        <begin position="603"/>
        <end position="624"/>
    </location>
</feature>
<feature type="transmembrane region" description="Helical" evidence="6">
    <location>
        <begin position="724"/>
        <end position="747"/>
    </location>
</feature>
<feature type="transmembrane region" description="Helical" evidence="6">
    <location>
        <begin position="395"/>
        <end position="416"/>
    </location>
</feature>
<evidence type="ECO:0000313" key="9">
    <source>
        <dbReference type="Proteomes" id="UP000051861"/>
    </source>
</evidence>
<name>A0A0S7Y4H5_UNCSA</name>
<feature type="transmembrane region" description="Helical" evidence="6">
    <location>
        <begin position="244"/>
        <end position="264"/>
    </location>
</feature>